<keyword evidence="8" id="KW-1185">Reference proteome</keyword>
<keyword evidence="3" id="KW-0813">Transport</keyword>
<comment type="similarity">
    <text evidence="2">Belongs to the bacterial solute-binding protein 8 family.</text>
</comment>
<dbReference type="PANTHER" id="PTHR30532:SF25">
    <property type="entry name" value="IRON(III) DICITRATE-BINDING PERIPLASMIC PROTEIN"/>
    <property type="match status" value="1"/>
</dbReference>
<evidence type="ECO:0000256" key="4">
    <source>
        <dbReference type="ARBA" id="ARBA00022729"/>
    </source>
</evidence>
<comment type="caution">
    <text evidence="7">The sequence shown here is derived from an EMBL/GenBank/DDBJ whole genome shotgun (WGS) entry which is preliminary data.</text>
</comment>
<protein>
    <submittedName>
        <fullName evidence="7">Periplasmic binding protein</fullName>
    </submittedName>
</protein>
<comment type="subcellular location">
    <subcellularLocation>
        <location evidence="1">Cell envelope</location>
    </subcellularLocation>
</comment>
<dbReference type="GO" id="GO:0030288">
    <property type="term" value="C:outer membrane-bounded periplasmic space"/>
    <property type="evidence" value="ECO:0007669"/>
    <property type="project" value="TreeGrafter"/>
</dbReference>
<dbReference type="GO" id="GO:1901678">
    <property type="term" value="P:iron coordination entity transport"/>
    <property type="evidence" value="ECO:0007669"/>
    <property type="project" value="UniProtKB-ARBA"/>
</dbReference>
<dbReference type="Proteomes" id="UP000006072">
    <property type="component" value="Unassembled WGS sequence"/>
</dbReference>
<proteinExistence type="inferred from homology"/>
<feature type="region of interest" description="Disordered" evidence="5">
    <location>
        <begin position="60"/>
        <end position="105"/>
    </location>
</feature>
<evidence type="ECO:0000313" key="7">
    <source>
        <dbReference type="EMBL" id="EJZ09627.1"/>
    </source>
</evidence>
<accession>K0UR83</accession>
<keyword evidence="4" id="KW-0732">Signal</keyword>
<feature type="compositionally biased region" description="Basic and acidic residues" evidence="5">
    <location>
        <begin position="78"/>
        <end position="90"/>
    </location>
</feature>
<dbReference type="Gene3D" id="3.40.50.1980">
    <property type="entry name" value="Nitrogenase molybdenum iron protein domain"/>
    <property type="match status" value="2"/>
</dbReference>
<dbReference type="Pfam" id="PF01497">
    <property type="entry name" value="Peripla_BP_2"/>
    <property type="match status" value="1"/>
</dbReference>
<organism evidence="7 8">
    <name type="scientific">Mycolicibacterium vaccae ATCC 25954</name>
    <dbReference type="NCBI Taxonomy" id="1194972"/>
    <lineage>
        <taxon>Bacteria</taxon>
        <taxon>Bacillati</taxon>
        <taxon>Actinomycetota</taxon>
        <taxon>Actinomycetes</taxon>
        <taxon>Mycobacteriales</taxon>
        <taxon>Mycobacteriaceae</taxon>
        <taxon>Mycolicibacterium</taxon>
    </lineage>
</organism>
<dbReference type="PATRIC" id="fig|1194972.3.peg.2428"/>
<dbReference type="InterPro" id="IPR051313">
    <property type="entry name" value="Bact_iron-sidero_bind"/>
</dbReference>
<dbReference type="SUPFAM" id="SSF53807">
    <property type="entry name" value="Helical backbone' metal receptor"/>
    <property type="match status" value="1"/>
</dbReference>
<evidence type="ECO:0000256" key="3">
    <source>
        <dbReference type="ARBA" id="ARBA00022448"/>
    </source>
</evidence>
<dbReference type="HOGENOM" id="CLU_038034_0_2_11"/>
<evidence type="ECO:0000256" key="2">
    <source>
        <dbReference type="ARBA" id="ARBA00008814"/>
    </source>
</evidence>
<evidence type="ECO:0000313" key="8">
    <source>
        <dbReference type="Proteomes" id="UP000006072"/>
    </source>
</evidence>
<gene>
    <name evidence="7" type="ORF">MVAC_12127</name>
</gene>
<dbReference type="PROSITE" id="PS50983">
    <property type="entry name" value="FE_B12_PBP"/>
    <property type="match status" value="1"/>
</dbReference>
<reference evidence="7 8" key="1">
    <citation type="journal article" date="2012" name="J. Bacteriol.">
        <title>Complete Genome Sequence of Mycobacterium vaccae Type Strain ATCC 25954.</title>
        <authorList>
            <person name="Ho Y.S."/>
            <person name="Adroub S.A."/>
            <person name="Abadi M."/>
            <person name="Al Alwan B."/>
            <person name="Alkhateeb R."/>
            <person name="Gao G."/>
            <person name="Ragab A."/>
            <person name="Ali S."/>
            <person name="van Soolingen D."/>
            <person name="Bitter W."/>
            <person name="Pain A."/>
            <person name="Abdallah A.M."/>
        </authorList>
    </citation>
    <scope>NUCLEOTIDE SEQUENCE [LARGE SCALE GENOMIC DNA]</scope>
    <source>
        <strain evidence="7 8">ATCC 25954</strain>
    </source>
</reference>
<dbReference type="eggNOG" id="COG0614">
    <property type="taxonomic scope" value="Bacteria"/>
</dbReference>
<dbReference type="PANTHER" id="PTHR30532">
    <property type="entry name" value="IRON III DICITRATE-BINDING PERIPLASMIC PROTEIN"/>
    <property type="match status" value="1"/>
</dbReference>
<dbReference type="EMBL" id="ALQA01000021">
    <property type="protein sequence ID" value="EJZ09627.1"/>
    <property type="molecule type" value="Genomic_DNA"/>
</dbReference>
<name>K0UR83_MYCVA</name>
<evidence type="ECO:0000259" key="6">
    <source>
        <dbReference type="PROSITE" id="PS50983"/>
    </source>
</evidence>
<sequence>MLITGVRAGRWVSRSAGLTALATAVVVFTLNGCGSSGDGPAADGSGPATPTTSVTRIASAGVLGNDRRPDESCAPEPARLDEGPPEREVRNATGHGVTPPIPETTLVRADPQRIVVLSGDQLDALCALGLQSRIVAAALPEGSDTQPAYLGTVIHDLPGAGSRSDPDIDAIRAAEPDLILGSVALTPQDHPELAEIAPTVFTGPGGAAWKDTLRAVGAATGRATAADEVVEEFDRAADRTGQDNDATHFQASVVQFTDTTMRVFGPDSFPGSVLADVGVDRPAAQRFTDKPFVEVGISDEDLGDAPDFSIADGDVLYVSFATAEARERAPEVLGSDAWRRLSANRDGRVFAVNNEVWQTGGNVVAARGILADLRWVNAPIN</sequence>
<dbReference type="CDD" id="cd01146">
    <property type="entry name" value="FhuD"/>
    <property type="match status" value="1"/>
</dbReference>
<evidence type="ECO:0000256" key="5">
    <source>
        <dbReference type="SAM" id="MobiDB-lite"/>
    </source>
</evidence>
<feature type="domain" description="Fe/B12 periplasmic-binding" evidence="6">
    <location>
        <begin position="113"/>
        <end position="381"/>
    </location>
</feature>
<dbReference type="AlphaFoldDB" id="K0UR83"/>
<dbReference type="InterPro" id="IPR002491">
    <property type="entry name" value="ABC_transptr_periplasmic_BD"/>
</dbReference>
<dbReference type="RefSeq" id="WP_003928731.1">
    <property type="nucleotide sequence ID" value="NZ_JH814684.1"/>
</dbReference>
<evidence type="ECO:0000256" key="1">
    <source>
        <dbReference type="ARBA" id="ARBA00004196"/>
    </source>
</evidence>